<dbReference type="InterPro" id="IPR043563">
    <property type="entry name" value="Sp110/Sp140/Sp140L-like"/>
</dbReference>
<dbReference type="PROSITE" id="PS51414">
    <property type="entry name" value="HSR"/>
    <property type="match status" value="1"/>
</dbReference>
<evidence type="ECO:0000256" key="6">
    <source>
        <dbReference type="SAM" id="MobiDB-lite"/>
    </source>
</evidence>
<keyword evidence="4" id="KW-0238">DNA-binding</keyword>
<dbReference type="OrthoDB" id="787137at2759"/>
<dbReference type="PROSITE" id="PS01359">
    <property type="entry name" value="ZF_PHD_1"/>
    <property type="match status" value="1"/>
</dbReference>
<evidence type="ECO:0000256" key="1">
    <source>
        <dbReference type="ARBA" id="ARBA00022723"/>
    </source>
</evidence>
<feature type="region of interest" description="Disordered" evidence="6">
    <location>
        <begin position="107"/>
        <end position="224"/>
    </location>
</feature>
<feature type="domain" description="HSR" evidence="8">
    <location>
        <begin position="1"/>
        <end position="108"/>
    </location>
</feature>
<dbReference type="InterPro" id="IPR013083">
    <property type="entry name" value="Znf_RING/FYVE/PHD"/>
</dbReference>
<dbReference type="PANTHER" id="PTHR46386">
    <property type="entry name" value="NUCLEAR BODY PROTEIN SP140"/>
    <property type="match status" value="1"/>
</dbReference>
<evidence type="ECO:0000313" key="10">
    <source>
        <dbReference type="Proteomes" id="UP000572057"/>
    </source>
</evidence>
<dbReference type="InterPro" id="IPR004865">
    <property type="entry name" value="HSR_dom"/>
</dbReference>
<dbReference type="GO" id="GO:0005737">
    <property type="term" value="C:cytoplasm"/>
    <property type="evidence" value="ECO:0007669"/>
    <property type="project" value="InterPro"/>
</dbReference>
<keyword evidence="1" id="KW-0479">Metal-binding</keyword>
<dbReference type="EMBL" id="VXBM01000215">
    <property type="protein sequence ID" value="NXO37254.1"/>
    <property type="molecule type" value="Genomic_DNA"/>
</dbReference>
<feature type="compositionally biased region" description="Basic and acidic residues" evidence="6">
    <location>
        <begin position="135"/>
        <end position="144"/>
    </location>
</feature>
<dbReference type="Gene3D" id="3.30.40.10">
    <property type="entry name" value="Zinc/RING finger domain, C3HC4 (zinc finger)"/>
    <property type="match status" value="1"/>
</dbReference>
<dbReference type="InterPro" id="IPR008087">
    <property type="entry name" value="AIRE"/>
</dbReference>
<dbReference type="InterPro" id="IPR019786">
    <property type="entry name" value="Zinc_finger_PHD-type_CS"/>
</dbReference>
<dbReference type="GO" id="GO:0045182">
    <property type="term" value="F:translation regulator activity"/>
    <property type="evidence" value="ECO:0007669"/>
    <property type="project" value="InterPro"/>
</dbReference>
<dbReference type="PROSITE" id="PS50016">
    <property type="entry name" value="ZF_PHD_2"/>
    <property type="match status" value="1"/>
</dbReference>
<protein>
    <submittedName>
        <fullName evidence="9">AIRE regulator</fullName>
    </submittedName>
</protein>
<gene>
    <name evidence="9" type="primary">Aire</name>
    <name evidence="9" type="ORF">LOCOCH_R01761</name>
</gene>
<dbReference type="GO" id="GO:0003677">
    <property type="term" value="F:DNA binding"/>
    <property type="evidence" value="ECO:0007669"/>
    <property type="project" value="UniProtKB-KW"/>
</dbReference>
<proteinExistence type="predicted"/>
<dbReference type="InterPro" id="IPR019787">
    <property type="entry name" value="Znf_PHD-finger"/>
</dbReference>
<feature type="non-terminal residue" evidence="9">
    <location>
        <position position="1"/>
    </location>
</feature>
<reference evidence="10" key="1">
    <citation type="submission" date="2019-09" db="EMBL/GenBank/DDBJ databases">
        <title>Bird 10,000 Genomes (B10K) Project - Family phase.</title>
        <authorList>
            <person name="Zhang G."/>
        </authorList>
    </citation>
    <scope>NUCLEOTIDE SEQUENCE [LARGE SCALE GENOMIC DNA]</scope>
</reference>
<evidence type="ECO:0000313" key="9">
    <source>
        <dbReference type="EMBL" id="NXO37254.1"/>
    </source>
</evidence>
<evidence type="ECO:0000256" key="5">
    <source>
        <dbReference type="PROSITE-ProRule" id="PRU00146"/>
    </source>
</evidence>
<feature type="domain" description="PHD-type" evidence="7">
    <location>
        <begin position="243"/>
        <end position="290"/>
    </location>
</feature>
<dbReference type="Pfam" id="PF03172">
    <property type="entry name" value="HSR"/>
    <property type="match status" value="1"/>
</dbReference>
<evidence type="ECO:0000256" key="4">
    <source>
        <dbReference type="ARBA" id="ARBA00023125"/>
    </source>
</evidence>
<evidence type="ECO:0000259" key="7">
    <source>
        <dbReference type="PROSITE" id="PS50016"/>
    </source>
</evidence>
<dbReference type="PANTHER" id="PTHR46386:SF11">
    <property type="entry name" value="AUTOIMMUNE REGULATOR"/>
    <property type="match status" value="1"/>
</dbReference>
<sequence>MAGPGSDGDLRRLLKLHRTEIAMAVDDVFPLLHGLADHDVVPDHIFKETLSRTEREGSHRAFHALLTWLLGRDAAAVRDFWAVLFKDYNLERYSRLRPLRGAFPREVELGRQRRGRRLSPSPTAPAPHRPQGKRKAPEERDKARAAQLAPRHSASPGPLVKAKTVKKPEGTDTPRTSRASGSSKTGGRAGDKPYTPAACEEPDASPNPFLSRQQNGEPQLNPQGQLPVATVYSQDPVPHQENEDECAACGDGGELICCDGCPRAFHLACLVPPLPHVPSGTWRCGSCVENVTEPGQLLEADLPVERLPEILGEAVRDTQPGGVEGSICSRCCTQIPTPQHCPAPLGDPRGLLLCTSCTGTLDTGGLGTTAAAGDQLHPAAK</sequence>
<dbReference type="AlphaFoldDB" id="A0A7L1RRF5"/>
<evidence type="ECO:0000256" key="2">
    <source>
        <dbReference type="ARBA" id="ARBA00022771"/>
    </source>
</evidence>
<dbReference type="PRINTS" id="PR01711">
    <property type="entry name" value="AIREGULATOR"/>
</dbReference>
<evidence type="ECO:0000259" key="8">
    <source>
        <dbReference type="PROSITE" id="PS51414"/>
    </source>
</evidence>
<keyword evidence="10" id="KW-1185">Reference proteome</keyword>
<organism evidence="9 10">
    <name type="scientific">Helopsaltes ochotensis</name>
    <name type="common">Middendorff's grasshopper-warbler</name>
    <dbReference type="NCBI Taxonomy" id="3150915"/>
    <lineage>
        <taxon>Eukaryota</taxon>
        <taxon>Metazoa</taxon>
        <taxon>Chordata</taxon>
        <taxon>Craniata</taxon>
        <taxon>Vertebrata</taxon>
        <taxon>Euteleostomi</taxon>
        <taxon>Archelosauria</taxon>
        <taxon>Archosauria</taxon>
        <taxon>Dinosauria</taxon>
        <taxon>Saurischia</taxon>
        <taxon>Theropoda</taxon>
        <taxon>Coelurosauria</taxon>
        <taxon>Aves</taxon>
        <taxon>Neognathae</taxon>
        <taxon>Neoaves</taxon>
        <taxon>Telluraves</taxon>
        <taxon>Australaves</taxon>
        <taxon>Passeriformes</taxon>
        <taxon>Sylvioidea</taxon>
        <taxon>Locustellidae</taxon>
        <taxon>Helopsaltes</taxon>
    </lineage>
</organism>
<dbReference type="InterPro" id="IPR001965">
    <property type="entry name" value="Znf_PHD"/>
</dbReference>
<dbReference type="SMART" id="SM00249">
    <property type="entry name" value="PHD"/>
    <property type="match status" value="1"/>
</dbReference>
<dbReference type="GO" id="GO:0005634">
    <property type="term" value="C:nucleus"/>
    <property type="evidence" value="ECO:0007669"/>
    <property type="project" value="InterPro"/>
</dbReference>
<dbReference type="GO" id="GO:0000981">
    <property type="term" value="F:DNA-binding transcription factor activity, RNA polymerase II-specific"/>
    <property type="evidence" value="ECO:0007669"/>
    <property type="project" value="TreeGrafter"/>
</dbReference>
<accession>A0A7L1RRF5</accession>
<name>A0A7L1RRF5_9PASS</name>
<dbReference type="Pfam" id="PF00628">
    <property type="entry name" value="PHD"/>
    <property type="match status" value="1"/>
</dbReference>
<feature type="compositionally biased region" description="Polar residues" evidence="6">
    <location>
        <begin position="173"/>
        <end position="185"/>
    </location>
</feature>
<keyword evidence="2 5" id="KW-0863">Zinc-finger</keyword>
<dbReference type="GO" id="GO:0008270">
    <property type="term" value="F:zinc ion binding"/>
    <property type="evidence" value="ECO:0007669"/>
    <property type="project" value="UniProtKB-KW"/>
</dbReference>
<keyword evidence="3" id="KW-0862">Zinc</keyword>
<dbReference type="InterPro" id="IPR011011">
    <property type="entry name" value="Znf_FYVE_PHD"/>
</dbReference>
<dbReference type="CDD" id="cd15539">
    <property type="entry name" value="PHD1_AIRE"/>
    <property type="match status" value="1"/>
</dbReference>
<evidence type="ECO:0000256" key="3">
    <source>
        <dbReference type="ARBA" id="ARBA00022833"/>
    </source>
</evidence>
<dbReference type="GO" id="GO:0006959">
    <property type="term" value="P:humoral immune response"/>
    <property type="evidence" value="ECO:0007669"/>
    <property type="project" value="InterPro"/>
</dbReference>
<comment type="caution">
    <text evidence="9">The sequence shown here is derived from an EMBL/GenBank/DDBJ whole genome shotgun (WGS) entry which is preliminary data.</text>
</comment>
<feature type="compositionally biased region" description="Polar residues" evidence="6">
    <location>
        <begin position="208"/>
        <end position="224"/>
    </location>
</feature>
<feature type="non-terminal residue" evidence="9">
    <location>
        <position position="381"/>
    </location>
</feature>
<dbReference type="SUPFAM" id="SSF57903">
    <property type="entry name" value="FYVE/PHD zinc finger"/>
    <property type="match status" value="1"/>
</dbReference>
<dbReference type="Proteomes" id="UP000572057">
    <property type="component" value="Unassembled WGS sequence"/>
</dbReference>